<feature type="signal peptide" evidence="2">
    <location>
        <begin position="1"/>
        <end position="23"/>
    </location>
</feature>
<evidence type="ECO:0000313" key="4">
    <source>
        <dbReference type="Proteomes" id="UP000245999"/>
    </source>
</evidence>
<evidence type="ECO:0000256" key="1">
    <source>
        <dbReference type="SAM" id="MobiDB-lite"/>
    </source>
</evidence>
<dbReference type="AlphaFoldDB" id="A0A2Z3GKC2"/>
<feature type="chain" id="PRO_5016354345" description="Porin" evidence="2">
    <location>
        <begin position="24"/>
        <end position="397"/>
    </location>
</feature>
<gene>
    <name evidence="3" type="ORF">DDQ68_13160</name>
</gene>
<keyword evidence="2" id="KW-0732">Signal</keyword>
<evidence type="ECO:0000313" key="3">
    <source>
        <dbReference type="EMBL" id="AWM33648.1"/>
    </source>
</evidence>
<dbReference type="EMBL" id="CP029145">
    <property type="protein sequence ID" value="AWM33648.1"/>
    <property type="molecule type" value="Genomic_DNA"/>
</dbReference>
<organism evidence="3 4">
    <name type="scientific">Hymenobacter nivis</name>
    <dbReference type="NCBI Taxonomy" id="1850093"/>
    <lineage>
        <taxon>Bacteria</taxon>
        <taxon>Pseudomonadati</taxon>
        <taxon>Bacteroidota</taxon>
        <taxon>Cytophagia</taxon>
        <taxon>Cytophagales</taxon>
        <taxon>Hymenobacteraceae</taxon>
        <taxon>Hymenobacter</taxon>
    </lineage>
</organism>
<dbReference type="SUPFAM" id="SSF56935">
    <property type="entry name" value="Porins"/>
    <property type="match status" value="1"/>
</dbReference>
<reference evidence="4" key="1">
    <citation type="submission" date="2018-04" db="EMBL/GenBank/DDBJ databases">
        <title>Complete genome of Antarctic heterotrophic bacterium Hymenobacter nivis.</title>
        <authorList>
            <person name="Terashima M."/>
        </authorList>
    </citation>
    <scope>NUCLEOTIDE SEQUENCE [LARGE SCALE GENOMIC DNA]</scope>
    <source>
        <strain evidence="4">NBRC 111535</strain>
    </source>
</reference>
<dbReference type="Pfam" id="PF07642">
    <property type="entry name" value="BBP2"/>
    <property type="match status" value="1"/>
</dbReference>
<name>A0A2Z3GKC2_9BACT</name>
<dbReference type="RefSeq" id="WP_109656702.1">
    <property type="nucleotide sequence ID" value="NZ_CP029145.1"/>
</dbReference>
<dbReference type="OrthoDB" id="103154at2"/>
<protein>
    <recommendedName>
        <fullName evidence="5">Porin</fullName>
    </recommendedName>
</protein>
<dbReference type="InterPro" id="IPR011486">
    <property type="entry name" value="BBP2"/>
</dbReference>
<evidence type="ECO:0000256" key="2">
    <source>
        <dbReference type="SAM" id="SignalP"/>
    </source>
</evidence>
<evidence type="ECO:0008006" key="5">
    <source>
        <dbReference type="Google" id="ProtNLM"/>
    </source>
</evidence>
<proteinExistence type="predicted"/>
<accession>A0A2Z3GKC2</accession>
<dbReference type="Proteomes" id="UP000245999">
    <property type="component" value="Chromosome"/>
</dbReference>
<dbReference type="KEGG" id="hnv:DDQ68_13160"/>
<keyword evidence="4" id="KW-1185">Reference proteome</keyword>
<feature type="region of interest" description="Disordered" evidence="1">
    <location>
        <begin position="25"/>
        <end position="47"/>
    </location>
</feature>
<sequence length="397" mass="43476">MSLSIRFLAAALLATGLLRPARAQQVPAAPAPAPTSTTTTAPPAAPTTVGAATTAAAATADTGAEELKPEFFGYVGVYYGYDFNNPASLTRPGFIYSESLHNQIALNLALLGARYTGKRVRGTFAIQTGTYPDANYAAEPGIFKNIYEAWAGVKVANNLWLDAGIFLSHIGLEGPNSRDNLTLTRSIMADNSPYYEAGAKLTYDKGKKWLFSFLTINGWQVIRDRNQNQAIGTQIQFRPSAKVLLNSSTFLGEGRNVPDSLGIRLRYFHDFYVTYDPSKKWKIAAAFDTGWQEKLDGRGGYDAWQGGSLIVRRRLWERAGLVGRAEFYHDPAGVLAPTRAGGLRTTGYSLGFDYLPVPRVILRAEVKEFVDKNQVYQKEKSFGRTNVAATLMIGFTL</sequence>